<dbReference type="AlphaFoldDB" id="A0A523UW61"/>
<keyword evidence="4" id="KW-0227">DNA damage</keyword>
<dbReference type="GO" id="GO:0003677">
    <property type="term" value="F:DNA binding"/>
    <property type="evidence" value="ECO:0007669"/>
    <property type="project" value="UniProtKB-KW"/>
</dbReference>
<dbReference type="Gene3D" id="3.40.50.300">
    <property type="entry name" value="P-loop containing nucleotide triphosphate hydrolases"/>
    <property type="match status" value="3"/>
</dbReference>
<comment type="caution">
    <text evidence="18">The sequence shown here is derived from an EMBL/GenBank/DDBJ whole genome shotgun (WGS) entry which is preliminary data.</text>
</comment>
<evidence type="ECO:0000256" key="8">
    <source>
        <dbReference type="ARBA" id="ARBA00022840"/>
    </source>
</evidence>
<dbReference type="Pfam" id="PF13361">
    <property type="entry name" value="UvrD_C"/>
    <property type="match status" value="2"/>
</dbReference>
<keyword evidence="6 15" id="KW-0347">Helicase</keyword>
<evidence type="ECO:0000256" key="1">
    <source>
        <dbReference type="ARBA" id="ARBA00009922"/>
    </source>
</evidence>
<sequence length="892" mass="101908">MLARLVVKLLETATVIPGNVIAFTFTEKAAAELKERIFARCRESVGNVIGLADMFVGTIHAFCLELLKTEVPDYLKFEVVNEVQQSLLVDRHSTEAGLTTTKDLAGRNLRRYRDTGIYVSVLSILRETLRDDSKLKGASVLDGLARYEALLQSKRYFDYSAIMGRAVGELFADKALQKRLSERVKYLIVDEYQDVNPIQESVIRMFAGLGASICVVGDDDQTIYQWRGTDVQNIIEFENNYSNFGQVTPVRLQENFRSSKGIVEVASDFIKQNSERLKKEMRPTGAQRFEQGDILALKFDCPAEEAKFIVQTIKALRGVGFKEEEGRRGLSYSDCAILLRSVKRNGGPILEALRMAGIPFVVEGMNNLFETPEAEAARQLFLFMSGNIDEKELRAAWGAANLGVAKKTLKSAIAAATKTRSEIETAEEGRFHVYSIQRLFLSFLSDLDLREESVPDDRGEIVFYNFGKFSQLISDFESIHYYSAPKRKYESFSGFLVHRAEEAYPEGWQDKSYTNPDAVRVLTIHQAKGMQWPVVFIPALLRNRFPSPRMGGRSVWHVIPPGSIHGQERFLGTIDDERRLFYVAVTRAQKFLFMTWAPIEGSNNRYVRPSEFWEYVLRFKSVKRRLVSFDKRKRLKPRPKANVSRVTFSFSDLKYFFECPYQFKLRILYGFNMPIHEALGYGKSLHDALAEVHKKALWGQRPTEQQAKTLVKRHLHVPYAYPSLEEALRKSAERVIRNYIHDNQDIFDKIEFSEKAVEISLGDGVTVTGRIDLVRRLDTNETSIVDLKSSDRAQPEDVTETQLHVYALGYQELTGRNADYVEVYELDERKRKPRAVDDEFIDTVKEHIMEASECLRNGKFVQKAKKSVCLKCDYFKMCPAKAQFGGKSKGKK</sequence>
<evidence type="ECO:0000256" key="15">
    <source>
        <dbReference type="PROSITE-ProRule" id="PRU00560"/>
    </source>
</evidence>
<evidence type="ECO:0000256" key="13">
    <source>
        <dbReference type="ARBA" id="ARBA00034808"/>
    </source>
</evidence>
<feature type="domain" description="UvrD-like helicase ATP-binding" evidence="16">
    <location>
        <begin position="1"/>
        <end position="259"/>
    </location>
</feature>
<dbReference type="Gene3D" id="3.90.320.10">
    <property type="match status" value="1"/>
</dbReference>
<evidence type="ECO:0000256" key="5">
    <source>
        <dbReference type="ARBA" id="ARBA00022801"/>
    </source>
</evidence>
<dbReference type="GO" id="GO:0000725">
    <property type="term" value="P:recombinational repair"/>
    <property type="evidence" value="ECO:0007669"/>
    <property type="project" value="TreeGrafter"/>
</dbReference>
<dbReference type="InterPro" id="IPR011604">
    <property type="entry name" value="PDDEXK-like_dom_sf"/>
</dbReference>
<name>A0A523UW61_UNCT6</name>
<dbReference type="EC" id="5.6.2.4" evidence="13"/>
<evidence type="ECO:0000256" key="11">
    <source>
        <dbReference type="ARBA" id="ARBA00023235"/>
    </source>
</evidence>
<evidence type="ECO:0000313" key="18">
    <source>
        <dbReference type="EMBL" id="TET46757.1"/>
    </source>
</evidence>
<keyword evidence="7" id="KW-0269">Exonuclease</keyword>
<evidence type="ECO:0000259" key="16">
    <source>
        <dbReference type="PROSITE" id="PS51198"/>
    </source>
</evidence>
<keyword evidence="9" id="KW-0238">DNA-binding</keyword>
<dbReference type="Proteomes" id="UP000315525">
    <property type="component" value="Unassembled WGS sequence"/>
</dbReference>
<dbReference type="PROSITE" id="PS51217">
    <property type="entry name" value="UVRD_HELICASE_CTER"/>
    <property type="match status" value="1"/>
</dbReference>
<keyword evidence="11" id="KW-0413">Isomerase</keyword>
<dbReference type="InterPro" id="IPR038726">
    <property type="entry name" value="PDDEXK_AddAB-type"/>
</dbReference>
<keyword evidence="10" id="KW-0234">DNA repair</keyword>
<evidence type="ECO:0000256" key="2">
    <source>
        <dbReference type="ARBA" id="ARBA00022722"/>
    </source>
</evidence>
<dbReference type="InterPro" id="IPR013986">
    <property type="entry name" value="DExx_box_DNA_helicase_dom_sf"/>
</dbReference>
<keyword evidence="3 15" id="KW-0547">Nucleotide-binding</keyword>
<protein>
    <recommendedName>
        <fullName evidence="13">DNA 3'-5' helicase</fullName>
        <ecNumber evidence="13">5.6.2.4</ecNumber>
    </recommendedName>
</protein>
<accession>A0A523UW61</accession>
<keyword evidence="5 15" id="KW-0378">Hydrolase</keyword>
<dbReference type="InterPro" id="IPR027417">
    <property type="entry name" value="P-loop_NTPase"/>
</dbReference>
<comment type="similarity">
    <text evidence="1">Belongs to the helicase family. UvrD subfamily.</text>
</comment>
<proteinExistence type="inferred from homology"/>
<gene>
    <name evidence="18" type="ORF">E3J62_03215</name>
</gene>
<comment type="catalytic activity">
    <reaction evidence="14">
        <text>ATP + H2O = ADP + phosphate + H(+)</text>
        <dbReference type="Rhea" id="RHEA:13065"/>
        <dbReference type="ChEBI" id="CHEBI:15377"/>
        <dbReference type="ChEBI" id="CHEBI:15378"/>
        <dbReference type="ChEBI" id="CHEBI:30616"/>
        <dbReference type="ChEBI" id="CHEBI:43474"/>
        <dbReference type="ChEBI" id="CHEBI:456216"/>
        <dbReference type="EC" id="5.6.2.4"/>
    </reaction>
</comment>
<evidence type="ECO:0000256" key="14">
    <source>
        <dbReference type="ARBA" id="ARBA00048988"/>
    </source>
</evidence>
<dbReference type="Gene3D" id="1.10.10.160">
    <property type="match status" value="1"/>
</dbReference>
<dbReference type="GO" id="GO:0004527">
    <property type="term" value="F:exonuclease activity"/>
    <property type="evidence" value="ECO:0007669"/>
    <property type="project" value="UniProtKB-KW"/>
</dbReference>
<dbReference type="CDD" id="cd17932">
    <property type="entry name" value="DEXQc_UvrD"/>
    <property type="match status" value="1"/>
</dbReference>
<comment type="caution">
    <text evidence="15">Lacks conserved residue(s) required for the propagation of feature annotation.</text>
</comment>
<dbReference type="EMBL" id="SOJN01000045">
    <property type="protein sequence ID" value="TET46757.1"/>
    <property type="molecule type" value="Genomic_DNA"/>
</dbReference>
<reference evidence="18 19" key="1">
    <citation type="submission" date="2019-03" db="EMBL/GenBank/DDBJ databases">
        <title>Metabolic potential of uncultured bacteria and archaea associated with petroleum seepage in deep-sea sediments.</title>
        <authorList>
            <person name="Dong X."/>
            <person name="Hubert C."/>
        </authorList>
    </citation>
    <scope>NUCLEOTIDE SEQUENCE [LARGE SCALE GENOMIC DNA]</scope>
    <source>
        <strain evidence="18">E44_bin18</strain>
    </source>
</reference>
<evidence type="ECO:0000313" key="19">
    <source>
        <dbReference type="Proteomes" id="UP000315525"/>
    </source>
</evidence>
<dbReference type="InterPro" id="IPR014016">
    <property type="entry name" value="UvrD-like_ATP-bd"/>
</dbReference>
<feature type="domain" description="UvrD-like helicase C-terminal" evidence="17">
    <location>
        <begin position="260"/>
        <end position="529"/>
    </location>
</feature>
<dbReference type="PANTHER" id="PTHR11070:SF2">
    <property type="entry name" value="ATP-DEPENDENT DNA HELICASE SRS2"/>
    <property type="match status" value="1"/>
</dbReference>
<evidence type="ECO:0000256" key="4">
    <source>
        <dbReference type="ARBA" id="ARBA00022763"/>
    </source>
</evidence>
<organism evidence="18 19">
    <name type="scientific">candidate division TA06 bacterium</name>
    <dbReference type="NCBI Taxonomy" id="2250710"/>
    <lineage>
        <taxon>Bacteria</taxon>
        <taxon>Bacteria division TA06</taxon>
    </lineage>
</organism>
<dbReference type="InterPro" id="IPR014017">
    <property type="entry name" value="DNA_helicase_UvrD-like_C"/>
</dbReference>
<dbReference type="GO" id="GO:0043138">
    <property type="term" value="F:3'-5' DNA helicase activity"/>
    <property type="evidence" value="ECO:0007669"/>
    <property type="project" value="UniProtKB-EC"/>
</dbReference>
<dbReference type="GO" id="GO:0005524">
    <property type="term" value="F:ATP binding"/>
    <property type="evidence" value="ECO:0007669"/>
    <property type="project" value="UniProtKB-UniRule"/>
</dbReference>
<evidence type="ECO:0000256" key="10">
    <source>
        <dbReference type="ARBA" id="ARBA00023204"/>
    </source>
</evidence>
<evidence type="ECO:0000256" key="12">
    <source>
        <dbReference type="ARBA" id="ARBA00034617"/>
    </source>
</evidence>
<evidence type="ECO:0000259" key="17">
    <source>
        <dbReference type="PROSITE" id="PS51217"/>
    </source>
</evidence>
<evidence type="ECO:0000256" key="7">
    <source>
        <dbReference type="ARBA" id="ARBA00022839"/>
    </source>
</evidence>
<evidence type="ECO:0000256" key="6">
    <source>
        <dbReference type="ARBA" id="ARBA00022806"/>
    </source>
</evidence>
<dbReference type="Pfam" id="PF00580">
    <property type="entry name" value="UvrD-helicase"/>
    <property type="match status" value="1"/>
</dbReference>
<keyword evidence="8 15" id="KW-0067">ATP-binding</keyword>
<keyword evidence="2" id="KW-0540">Nuclease</keyword>
<comment type="catalytic activity">
    <reaction evidence="12">
        <text>Couples ATP hydrolysis with the unwinding of duplex DNA by translocating in the 3'-5' direction.</text>
        <dbReference type="EC" id="5.6.2.4"/>
    </reaction>
</comment>
<dbReference type="SUPFAM" id="SSF52540">
    <property type="entry name" value="P-loop containing nucleoside triphosphate hydrolases"/>
    <property type="match status" value="1"/>
</dbReference>
<evidence type="ECO:0000256" key="9">
    <source>
        <dbReference type="ARBA" id="ARBA00023125"/>
    </source>
</evidence>
<dbReference type="Pfam" id="PF12705">
    <property type="entry name" value="PDDEXK_1"/>
    <property type="match status" value="1"/>
</dbReference>
<dbReference type="PROSITE" id="PS51198">
    <property type="entry name" value="UVRD_HELICASE_ATP_BIND"/>
    <property type="match status" value="1"/>
</dbReference>
<evidence type="ECO:0000256" key="3">
    <source>
        <dbReference type="ARBA" id="ARBA00022741"/>
    </source>
</evidence>
<dbReference type="Gene3D" id="1.10.486.10">
    <property type="entry name" value="PCRA, domain 4"/>
    <property type="match status" value="1"/>
</dbReference>
<dbReference type="InterPro" id="IPR000212">
    <property type="entry name" value="DNA_helicase_UvrD/REP"/>
</dbReference>
<dbReference type="PANTHER" id="PTHR11070">
    <property type="entry name" value="UVRD / RECB / PCRA DNA HELICASE FAMILY MEMBER"/>
    <property type="match status" value="1"/>
</dbReference>